<dbReference type="PANTHER" id="PTHR24148:SF64">
    <property type="entry name" value="HETEROKARYON INCOMPATIBILITY DOMAIN-CONTAINING PROTEIN"/>
    <property type="match status" value="1"/>
</dbReference>
<evidence type="ECO:0000313" key="3">
    <source>
        <dbReference type="EMBL" id="ETS73717.1"/>
    </source>
</evidence>
<feature type="transmembrane region" description="Helical" evidence="1">
    <location>
        <begin position="457"/>
        <end position="477"/>
    </location>
</feature>
<keyword evidence="4" id="KW-1185">Reference proteome</keyword>
<protein>
    <recommendedName>
        <fullName evidence="2">Heterokaryon incompatibility domain-containing protein</fullName>
    </recommendedName>
</protein>
<dbReference type="GeneID" id="19279676"/>
<feature type="domain" description="Heterokaryon incompatibility" evidence="2">
    <location>
        <begin position="84"/>
        <end position="306"/>
    </location>
</feature>
<dbReference type="Proteomes" id="UP000030651">
    <property type="component" value="Unassembled WGS sequence"/>
</dbReference>
<dbReference type="KEGG" id="pfy:PFICI_14663"/>
<feature type="transmembrane region" description="Helical" evidence="1">
    <location>
        <begin position="421"/>
        <end position="445"/>
    </location>
</feature>
<gene>
    <name evidence="3" type="ORF">PFICI_14663</name>
</gene>
<dbReference type="InterPro" id="IPR010730">
    <property type="entry name" value="HET"/>
</dbReference>
<dbReference type="HOGENOM" id="CLU_004184_7_2_1"/>
<keyword evidence="1" id="KW-1133">Transmembrane helix</keyword>
<dbReference type="AlphaFoldDB" id="W3WKP3"/>
<evidence type="ECO:0000259" key="2">
    <source>
        <dbReference type="Pfam" id="PF06985"/>
    </source>
</evidence>
<evidence type="ECO:0000256" key="1">
    <source>
        <dbReference type="SAM" id="Phobius"/>
    </source>
</evidence>
<dbReference type="InParanoid" id="W3WKP3"/>
<dbReference type="InterPro" id="IPR052895">
    <property type="entry name" value="HetReg/Transcr_Mod"/>
</dbReference>
<keyword evidence="1" id="KW-0812">Transmembrane</keyword>
<dbReference type="PANTHER" id="PTHR24148">
    <property type="entry name" value="ANKYRIN REPEAT DOMAIN-CONTAINING PROTEIN 39 HOMOLOG-RELATED"/>
    <property type="match status" value="1"/>
</dbReference>
<accession>W3WKP3</accession>
<dbReference type="eggNOG" id="ENOG502RKM9">
    <property type="taxonomic scope" value="Eukaryota"/>
</dbReference>
<dbReference type="EMBL" id="KI912121">
    <property type="protein sequence ID" value="ETS73717.1"/>
    <property type="molecule type" value="Genomic_DNA"/>
</dbReference>
<reference evidence="4" key="1">
    <citation type="journal article" date="2015" name="BMC Genomics">
        <title>Genomic and transcriptomic analysis of the endophytic fungus Pestalotiopsis fici reveals its lifestyle and high potential for synthesis of natural products.</title>
        <authorList>
            <person name="Wang X."/>
            <person name="Zhang X."/>
            <person name="Liu L."/>
            <person name="Xiang M."/>
            <person name="Wang W."/>
            <person name="Sun X."/>
            <person name="Che Y."/>
            <person name="Guo L."/>
            <person name="Liu G."/>
            <person name="Guo L."/>
            <person name="Wang C."/>
            <person name="Yin W.B."/>
            <person name="Stadler M."/>
            <person name="Zhang X."/>
            <person name="Liu X."/>
        </authorList>
    </citation>
    <scope>NUCLEOTIDE SEQUENCE [LARGE SCALE GENOMIC DNA]</scope>
    <source>
        <strain evidence="4">W106-1 / CGMCC3.15140</strain>
    </source>
</reference>
<organism evidence="3 4">
    <name type="scientific">Pestalotiopsis fici (strain W106-1 / CGMCC3.15140)</name>
    <dbReference type="NCBI Taxonomy" id="1229662"/>
    <lineage>
        <taxon>Eukaryota</taxon>
        <taxon>Fungi</taxon>
        <taxon>Dikarya</taxon>
        <taxon>Ascomycota</taxon>
        <taxon>Pezizomycotina</taxon>
        <taxon>Sordariomycetes</taxon>
        <taxon>Xylariomycetidae</taxon>
        <taxon>Amphisphaeriales</taxon>
        <taxon>Sporocadaceae</taxon>
        <taxon>Pestalotiopsis</taxon>
    </lineage>
</organism>
<dbReference type="Pfam" id="PF06985">
    <property type="entry name" value="HET"/>
    <property type="match status" value="1"/>
</dbReference>
<keyword evidence="1" id="KW-0472">Membrane</keyword>
<sequence>MYPYNYSQNASEYHTSTLYNEHSQSTPTSPDQLYDSISLPVGAGMIRLLYLDPFPSPTTTPEEMESRPLQGTLVKIKLIDSPRFAALSYCWGEMKLRGNETIQCGTASIDITPNCAKALRAIRRHQFATSSPPLPIWVDALCINQAETPTAKAEKADQLPLMGEIYQWADPVYIWLGSGDSSIHAGFATLQQFFPACRFRRSTQSLPWILEMRRSERWRKRARYIWDNAFLQGAVCYRLMLALKRRKIARYIWDNSLHQGSMLYRLVMGFMGLTSSELSWPPPQDSGEIQKLLECEWFTRGWTFQEAVLAINPTILYDDMTLSWIDFLSALEIGFPKLFVDSPAHSLGTAWMNIRRPLHWNGLQRRPRPSYHDHDRALPRSDLTFRHYLETCGHECSRDITSPPENHDDTSFCHTDNLLSWLHLVHFSGEMLAWAILFMPLYLLILQTNPAVITQFIPWWLFGLFSLTYAVFAMFVFQGFNTLPQRTSRGIQNLCFMPLIAGSNAKEERMALIGNATVATGMSRNSAALIEPFERSSDVLLQALMRAVSERHTSNSHDGVYAYFGVLKANGFDIPDVKYSQSPAEVHRDFLKSLLDSDQSLIGLIVEAGTRRGEGFAAPSWVCHWGGGKDQPRCPITPKYIYNTAESKATPNSRPYADVSKDGCKLTVHGFLSDHIAYCSPRLVDFLESDVVEGVDVRSAAGKAILAFSDWFMHATRDLAVNYKYQPLPGTIFEILHGRFEDGTHNRPIVHQNRGFDAWYGIVTRSIGNMPAEEMKLPKRRADLLQLIVAGLVKDQGAKKYLVELVNRLASKRRLIFTKNQDLAIGYGEVHKGDIISLVAGVAIPLIVRETGEDRYTLVGPAIVPTWMGGEEWKRLSGRNVDVSTKRIVLV</sequence>
<evidence type="ECO:0000313" key="4">
    <source>
        <dbReference type="Proteomes" id="UP000030651"/>
    </source>
</evidence>
<proteinExistence type="predicted"/>
<dbReference type="OrthoDB" id="2157530at2759"/>
<name>W3WKP3_PESFW</name>
<dbReference type="RefSeq" id="XP_007841435.1">
    <property type="nucleotide sequence ID" value="XM_007843244.1"/>
</dbReference>